<keyword evidence="3" id="KW-1185">Reference proteome</keyword>
<dbReference type="Proteomes" id="UP001443914">
    <property type="component" value="Unassembled WGS sequence"/>
</dbReference>
<evidence type="ECO:0000256" key="1">
    <source>
        <dbReference type="SAM" id="Phobius"/>
    </source>
</evidence>
<feature type="transmembrane region" description="Helical" evidence="1">
    <location>
        <begin position="31"/>
        <end position="52"/>
    </location>
</feature>
<organism evidence="2 3">
    <name type="scientific">Saponaria officinalis</name>
    <name type="common">Common soapwort</name>
    <name type="synonym">Lychnis saponaria</name>
    <dbReference type="NCBI Taxonomy" id="3572"/>
    <lineage>
        <taxon>Eukaryota</taxon>
        <taxon>Viridiplantae</taxon>
        <taxon>Streptophyta</taxon>
        <taxon>Embryophyta</taxon>
        <taxon>Tracheophyta</taxon>
        <taxon>Spermatophyta</taxon>
        <taxon>Magnoliopsida</taxon>
        <taxon>eudicotyledons</taxon>
        <taxon>Gunneridae</taxon>
        <taxon>Pentapetalae</taxon>
        <taxon>Caryophyllales</taxon>
        <taxon>Caryophyllaceae</taxon>
        <taxon>Caryophylleae</taxon>
        <taxon>Saponaria</taxon>
    </lineage>
</organism>
<proteinExistence type="predicted"/>
<gene>
    <name evidence="2" type="ORF">RND81_12G207300</name>
</gene>
<dbReference type="EMBL" id="JBDFQZ010000012">
    <property type="protein sequence ID" value="KAK9674045.1"/>
    <property type="molecule type" value="Genomic_DNA"/>
</dbReference>
<keyword evidence="1" id="KW-0812">Transmembrane</keyword>
<dbReference type="PANTHER" id="PTHR33116:SF86">
    <property type="entry name" value="REVERSE TRANSCRIPTASE DOMAIN-CONTAINING PROTEIN"/>
    <property type="match status" value="1"/>
</dbReference>
<evidence type="ECO:0008006" key="4">
    <source>
        <dbReference type="Google" id="ProtNLM"/>
    </source>
</evidence>
<protein>
    <recommendedName>
        <fullName evidence="4">Reverse transcriptase domain-containing protein</fullName>
    </recommendedName>
</protein>
<accession>A0AAW1HDE5</accession>
<evidence type="ECO:0000313" key="2">
    <source>
        <dbReference type="EMBL" id="KAK9674045.1"/>
    </source>
</evidence>
<keyword evidence="1" id="KW-0472">Membrane</keyword>
<comment type="caution">
    <text evidence="2">The sequence shown here is derived from an EMBL/GenBank/DDBJ whole genome shotgun (WGS) entry which is preliminary data.</text>
</comment>
<evidence type="ECO:0000313" key="3">
    <source>
        <dbReference type="Proteomes" id="UP001443914"/>
    </source>
</evidence>
<dbReference type="AlphaFoldDB" id="A0AAW1HDE5"/>
<keyword evidence="1" id="KW-1133">Transmembrane helix</keyword>
<name>A0AAW1HDE5_SAPOF</name>
<dbReference type="PANTHER" id="PTHR33116">
    <property type="entry name" value="REVERSE TRANSCRIPTASE ZINC-BINDING DOMAIN-CONTAINING PROTEIN-RELATED-RELATED"/>
    <property type="match status" value="1"/>
</dbReference>
<sequence>MCDHGVLGSHYKWSTIEYFCTRERIATRRLAFSLLFIMCAEAFSSLIARGVARRSEGIRVCRNAPFISHLFFADDTIIFSKADGNNAMAIYDAINTYEQASGQRINLSKSELLFSPNVALAKCDQVGTILEAKVVNAPSKYLGMPAIIGKNKTLAFAPLRERVWKKIKGWERKVFILYG</sequence>
<reference evidence="2" key="1">
    <citation type="submission" date="2024-03" db="EMBL/GenBank/DDBJ databases">
        <title>WGS assembly of Saponaria officinalis var. Norfolk2.</title>
        <authorList>
            <person name="Jenkins J."/>
            <person name="Shu S."/>
            <person name="Grimwood J."/>
            <person name="Barry K."/>
            <person name="Goodstein D."/>
            <person name="Schmutz J."/>
            <person name="Leebens-Mack J."/>
            <person name="Osbourn A."/>
        </authorList>
    </citation>
    <scope>NUCLEOTIDE SEQUENCE [LARGE SCALE GENOMIC DNA]</scope>
    <source>
        <strain evidence="2">JIC</strain>
    </source>
</reference>